<evidence type="ECO:0000313" key="3">
    <source>
        <dbReference type="Proteomes" id="UP001157418"/>
    </source>
</evidence>
<keyword evidence="3" id="KW-1185">Reference proteome</keyword>
<dbReference type="EMBL" id="CAKMRJ010002135">
    <property type="protein sequence ID" value="CAH1425035.1"/>
    <property type="molecule type" value="Genomic_DNA"/>
</dbReference>
<name>A0AAU9ME37_9ASTR</name>
<comment type="caution">
    <text evidence="2">The sequence shown here is derived from an EMBL/GenBank/DDBJ whole genome shotgun (WGS) entry which is preliminary data.</text>
</comment>
<sequence length="120" mass="13694">MNANNFHYTGSIQEVMLYKVLANNEIIDIYRKIPKPCERHISPSLQVVLHAGNVQRTSSVKRKSKVVDEDVPTKPKTQRKQKKKAKVTVVDEDDDENTMSDVRIEDVVANEDTMRSSNPL</sequence>
<evidence type="ECO:0000256" key="1">
    <source>
        <dbReference type="SAM" id="MobiDB-lite"/>
    </source>
</evidence>
<dbReference type="AlphaFoldDB" id="A0AAU9ME37"/>
<evidence type="ECO:0000313" key="2">
    <source>
        <dbReference type="EMBL" id="CAH1425035.1"/>
    </source>
</evidence>
<gene>
    <name evidence="2" type="ORF">LVIROSA_LOCUS12199</name>
</gene>
<proteinExistence type="predicted"/>
<feature type="compositionally biased region" description="Basic residues" evidence="1">
    <location>
        <begin position="76"/>
        <end position="86"/>
    </location>
</feature>
<dbReference type="Proteomes" id="UP001157418">
    <property type="component" value="Unassembled WGS sequence"/>
</dbReference>
<protein>
    <submittedName>
        <fullName evidence="2">Uncharacterized protein</fullName>
    </submittedName>
</protein>
<reference evidence="2 3" key="1">
    <citation type="submission" date="2022-01" db="EMBL/GenBank/DDBJ databases">
        <authorList>
            <person name="Xiong W."/>
            <person name="Schranz E."/>
        </authorList>
    </citation>
    <scope>NUCLEOTIDE SEQUENCE [LARGE SCALE GENOMIC DNA]</scope>
</reference>
<accession>A0AAU9ME37</accession>
<feature type="region of interest" description="Disordered" evidence="1">
    <location>
        <begin position="56"/>
        <end position="99"/>
    </location>
</feature>
<organism evidence="2 3">
    <name type="scientific">Lactuca virosa</name>
    <dbReference type="NCBI Taxonomy" id="75947"/>
    <lineage>
        <taxon>Eukaryota</taxon>
        <taxon>Viridiplantae</taxon>
        <taxon>Streptophyta</taxon>
        <taxon>Embryophyta</taxon>
        <taxon>Tracheophyta</taxon>
        <taxon>Spermatophyta</taxon>
        <taxon>Magnoliopsida</taxon>
        <taxon>eudicotyledons</taxon>
        <taxon>Gunneridae</taxon>
        <taxon>Pentapetalae</taxon>
        <taxon>asterids</taxon>
        <taxon>campanulids</taxon>
        <taxon>Asterales</taxon>
        <taxon>Asteraceae</taxon>
        <taxon>Cichorioideae</taxon>
        <taxon>Cichorieae</taxon>
        <taxon>Lactucinae</taxon>
        <taxon>Lactuca</taxon>
    </lineage>
</organism>